<organism evidence="2 3">
    <name type="scientific">Methanoculleus thermophilus</name>
    <dbReference type="NCBI Taxonomy" id="2200"/>
    <lineage>
        <taxon>Archaea</taxon>
        <taxon>Methanobacteriati</taxon>
        <taxon>Methanobacteriota</taxon>
        <taxon>Stenosarchaea group</taxon>
        <taxon>Methanomicrobia</taxon>
        <taxon>Methanomicrobiales</taxon>
        <taxon>Methanomicrobiaceae</taxon>
        <taxon>Methanoculleus</taxon>
    </lineage>
</organism>
<keyword evidence="3" id="KW-1185">Reference proteome</keyword>
<reference evidence="2 3" key="1">
    <citation type="submission" date="2016-10" db="EMBL/GenBank/DDBJ databases">
        <authorList>
            <person name="Varghese N."/>
            <person name="Submissions S."/>
        </authorList>
    </citation>
    <scope>NUCLEOTIDE SEQUENCE [LARGE SCALE GENOMIC DNA]</scope>
    <source>
        <strain evidence="2 3">DSM 2373</strain>
    </source>
</reference>
<feature type="region of interest" description="Disordered" evidence="1">
    <location>
        <begin position="26"/>
        <end position="66"/>
    </location>
</feature>
<protein>
    <submittedName>
        <fullName evidence="2">Uncharacterized protein</fullName>
    </submittedName>
</protein>
<sequence>MNFRLLSALIVLLLAFSFGAACTGAGSDVGPSPTETTPIETPGSTATPVSTSTVSLTPGPTQTMPPGKEVEFQITGGFPSRVTNDLYIAFRGGAGKTFVKSIDVRVTKSTGEVVTDSLQPITGEELIIQNAKGENRVEITISLITGGSYKVIDQIAVVP</sequence>
<gene>
    <name evidence="2" type="ORF">SAMN04488571_101286</name>
</gene>
<accession>A0A1G8X989</accession>
<proteinExistence type="predicted"/>
<dbReference type="PROSITE" id="PS51257">
    <property type="entry name" value="PROKAR_LIPOPROTEIN"/>
    <property type="match status" value="1"/>
</dbReference>
<evidence type="ECO:0000313" key="2">
    <source>
        <dbReference type="EMBL" id="SDJ86425.1"/>
    </source>
</evidence>
<dbReference type="AlphaFoldDB" id="A0A1G8X989"/>
<evidence type="ECO:0000313" key="3">
    <source>
        <dbReference type="Proteomes" id="UP000326500"/>
    </source>
</evidence>
<dbReference type="RefSeq" id="WP_066956972.1">
    <property type="nucleotide sequence ID" value="NZ_BCNX01000006.1"/>
</dbReference>
<dbReference type="OrthoDB" id="106842at2157"/>
<dbReference type="Proteomes" id="UP000326500">
    <property type="component" value="Unassembled WGS sequence"/>
</dbReference>
<feature type="compositionally biased region" description="Low complexity" evidence="1">
    <location>
        <begin position="30"/>
        <end position="61"/>
    </location>
</feature>
<evidence type="ECO:0000256" key="1">
    <source>
        <dbReference type="SAM" id="MobiDB-lite"/>
    </source>
</evidence>
<dbReference type="EMBL" id="FNFT01000001">
    <property type="protein sequence ID" value="SDJ86425.1"/>
    <property type="molecule type" value="Genomic_DNA"/>
</dbReference>
<name>A0A1G8X989_9EURY</name>